<protein>
    <submittedName>
        <fullName evidence="2">Uncharacterized protein</fullName>
    </submittedName>
</protein>
<dbReference type="Gene3D" id="2.10.220.10">
    <property type="entry name" value="Hormone Receptor, Insulin-like Growth Factor Receptor 1, Chain A, domain 2"/>
    <property type="match status" value="1"/>
</dbReference>
<gene>
    <name evidence="2" type="ORF">CHS0354_016477</name>
</gene>
<dbReference type="InterPro" id="IPR009030">
    <property type="entry name" value="Growth_fac_rcpt_cys_sf"/>
</dbReference>
<proteinExistence type="predicted"/>
<keyword evidence="3" id="KW-1185">Reference proteome</keyword>
<evidence type="ECO:0000313" key="2">
    <source>
        <dbReference type="EMBL" id="KAK3611545.1"/>
    </source>
</evidence>
<dbReference type="SUPFAM" id="SSF57184">
    <property type="entry name" value="Growth factor receptor domain"/>
    <property type="match status" value="1"/>
</dbReference>
<name>A0AAE0TKE9_9BIVA</name>
<organism evidence="2 3">
    <name type="scientific">Potamilus streckersoni</name>
    <dbReference type="NCBI Taxonomy" id="2493646"/>
    <lineage>
        <taxon>Eukaryota</taxon>
        <taxon>Metazoa</taxon>
        <taxon>Spiralia</taxon>
        <taxon>Lophotrochozoa</taxon>
        <taxon>Mollusca</taxon>
        <taxon>Bivalvia</taxon>
        <taxon>Autobranchia</taxon>
        <taxon>Heteroconchia</taxon>
        <taxon>Palaeoheterodonta</taxon>
        <taxon>Unionida</taxon>
        <taxon>Unionoidea</taxon>
        <taxon>Unionidae</taxon>
        <taxon>Ambleminae</taxon>
        <taxon>Lampsilini</taxon>
        <taxon>Potamilus</taxon>
    </lineage>
</organism>
<dbReference type="EMBL" id="JAEAOA010001017">
    <property type="protein sequence ID" value="KAK3611545.1"/>
    <property type="molecule type" value="Genomic_DNA"/>
</dbReference>
<reference evidence="2" key="1">
    <citation type="journal article" date="2021" name="Genome Biol. Evol.">
        <title>A High-Quality Reference Genome for a Parasitic Bivalve with Doubly Uniparental Inheritance (Bivalvia: Unionida).</title>
        <authorList>
            <person name="Smith C.H."/>
        </authorList>
    </citation>
    <scope>NUCLEOTIDE SEQUENCE</scope>
    <source>
        <strain evidence="2">CHS0354</strain>
    </source>
</reference>
<dbReference type="Proteomes" id="UP001195483">
    <property type="component" value="Unassembled WGS sequence"/>
</dbReference>
<accession>A0AAE0TKE9</accession>
<reference evidence="2" key="3">
    <citation type="submission" date="2023-05" db="EMBL/GenBank/DDBJ databases">
        <authorList>
            <person name="Smith C.H."/>
        </authorList>
    </citation>
    <scope>NUCLEOTIDE SEQUENCE</scope>
    <source>
        <strain evidence="2">CHS0354</strain>
        <tissue evidence="2">Mantle</tissue>
    </source>
</reference>
<evidence type="ECO:0000256" key="1">
    <source>
        <dbReference type="SAM" id="SignalP"/>
    </source>
</evidence>
<sequence length="122" mass="12989">MKGSLVSLFSLYLLATCLEPAYGTFTVPCPVGCTQTLCTLNIGCPLGKCISGWCSKTGIPNVGTICLQSCPAGEYCYIRIANICTACGVSNCYRCTDQYTCDACKTGYTLSSDKRQCTSRIG</sequence>
<feature type="chain" id="PRO_5042196341" evidence="1">
    <location>
        <begin position="24"/>
        <end position="122"/>
    </location>
</feature>
<reference evidence="2" key="2">
    <citation type="journal article" date="2021" name="Genome Biol. Evol.">
        <title>Developing a high-quality reference genome for a parasitic bivalve with doubly uniparental inheritance (Bivalvia: Unionida).</title>
        <authorList>
            <person name="Smith C.H."/>
        </authorList>
    </citation>
    <scope>NUCLEOTIDE SEQUENCE</scope>
    <source>
        <strain evidence="2">CHS0354</strain>
        <tissue evidence="2">Mantle</tissue>
    </source>
</reference>
<feature type="signal peptide" evidence="1">
    <location>
        <begin position="1"/>
        <end position="23"/>
    </location>
</feature>
<evidence type="ECO:0000313" key="3">
    <source>
        <dbReference type="Proteomes" id="UP001195483"/>
    </source>
</evidence>
<keyword evidence="1" id="KW-0732">Signal</keyword>
<comment type="caution">
    <text evidence="2">The sequence shown here is derived from an EMBL/GenBank/DDBJ whole genome shotgun (WGS) entry which is preliminary data.</text>
</comment>
<dbReference type="AlphaFoldDB" id="A0AAE0TKE9"/>